<keyword evidence="7" id="KW-1185">Reference proteome</keyword>
<dbReference type="InterPro" id="IPR050884">
    <property type="entry name" value="CNP_phosphodiesterase-III"/>
</dbReference>
<dbReference type="RefSeq" id="WP_038852461.1">
    <property type="nucleotide sequence ID" value="NZ_NEVK01000003.1"/>
</dbReference>
<dbReference type="Pfam" id="PF00149">
    <property type="entry name" value="Metallophos"/>
    <property type="match status" value="1"/>
</dbReference>
<keyword evidence="6" id="KW-0540">Nuclease</keyword>
<proteinExistence type="inferred from homology"/>
<evidence type="ECO:0000259" key="5">
    <source>
        <dbReference type="Pfam" id="PF00149"/>
    </source>
</evidence>
<evidence type="ECO:0000256" key="3">
    <source>
        <dbReference type="ARBA" id="ARBA00023004"/>
    </source>
</evidence>
<feature type="domain" description="Calcineurin-like phosphoesterase" evidence="5">
    <location>
        <begin position="3"/>
        <end position="190"/>
    </location>
</feature>
<evidence type="ECO:0000313" key="6">
    <source>
        <dbReference type="EMBL" id="OZI24726.1"/>
    </source>
</evidence>
<accession>A0A261RI63</accession>
<sequence length="270" mass="29407">MTRLLHVSDTHFGCEDATAVRALLALARQVQPELVLLGGDVTQRARRAQFAAARDFVQNLQCPVLAVPGNHDIPLYNLAARLLDPYRGFRRALGANLEPVVETERLLVIGVNSTRPSRHKHGQVSGAQARRVAQRLRQAHPASLRVVLLHHPVRAVVESDQSNLLIGRETAVPAWVDAGADLILGGHIHLPYVLPVHGAAGPAPRQAWAVQAGTAVSRRIRGGVPNSVNVIEHSFDHDPGACSVQRWDYTHGAGEFRCVADQALRLQRDP</sequence>
<protein>
    <submittedName>
        <fullName evidence="6">DNA repair exonuclease</fullName>
    </submittedName>
</protein>
<dbReference type="PANTHER" id="PTHR42988:SF2">
    <property type="entry name" value="CYCLIC NUCLEOTIDE PHOSPHODIESTERASE CBUA0032-RELATED"/>
    <property type="match status" value="1"/>
</dbReference>
<dbReference type="GO" id="GO:0004527">
    <property type="term" value="F:exonuclease activity"/>
    <property type="evidence" value="ECO:0007669"/>
    <property type="project" value="UniProtKB-KW"/>
</dbReference>
<evidence type="ECO:0000256" key="1">
    <source>
        <dbReference type="ARBA" id="ARBA00022723"/>
    </source>
</evidence>
<gene>
    <name evidence="6" type="ORF">CAL19_04345</name>
</gene>
<dbReference type="SUPFAM" id="SSF56300">
    <property type="entry name" value="Metallo-dependent phosphatases"/>
    <property type="match status" value="1"/>
</dbReference>
<comment type="caution">
    <text evidence="6">The sequence shown here is derived from an EMBL/GenBank/DDBJ whole genome shotgun (WGS) entry which is preliminary data.</text>
</comment>
<keyword evidence="1" id="KW-0479">Metal-binding</keyword>
<evidence type="ECO:0000256" key="4">
    <source>
        <dbReference type="ARBA" id="ARBA00025742"/>
    </source>
</evidence>
<dbReference type="InterPro" id="IPR029052">
    <property type="entry name" value="Metallo-depent_PP-like"/>
</dbReference>
<name>A0A261RI63_9BORD</name>
<dbReference type="GO" id="GO:0046872">
    <property type="term" value="F:metal ion binding"/>
    <property type="evidence" value="ECO:0007669"/>
    <property type="project" value="UniProtKB-KW"/>
</dbReference>
<keyword evidence="2" id="KW-0378">Hydrolase</keyword>
<dbReference type="AlphaFoldDB" id="A0A261RI63"/>
<comment type="similarity">
    <text evidence="4">Belongs to the cyclic nucleotide phosphodiesterase class-III family.</text>
</comment>
<dbReference type="Proteomes" id="UP000216947">
    <property type="component" value="Unassembled WGS sequence"/>
</dbReference>
<reference evidence="7" key="1">
    <citation type="submission" date="2017-05" db="EMBL/GenBank/DDBJ databases">
        <title>Complete and WGS of Bordetella genogroups.</title>
        <authorList>
            <person name="Spilker T."/>
            <person name="Lipuma J."/>
        </authorList>
    </citation>
    <scope>NUCLEOTIDE SEQUENCE [LARGE SCALE GENOMIC DNA]</scope>
    <source>
        <strain evidence="7">AU18089</strain>
    </source>
</reference>
<dbReference type="InterPro" id="IPR004843">
    <property type="entry name" value="Calcineurin-like_PHP"/>
</dbReference>
<dbReference type="EMBL" id="NEVK01000003">
    <property type="protein sequence ID" value="OZI24726.1"/>
    <property type="molecule type" value="Genomic_DNA"/>
</dbReference>
<keyword evidence="6" id="KW-0269">Exonuclease</keyword>
<dbReference type="Gene3D" id="3.60.21.10">
    <property type="match status" value="1"/>
</dbReference>
<dbReference type="PANTHER" id="PTHR42988">
    <property type="entry name" value="PHOSPHOHYDROLASE"/>
    <property type="match status" value="1"/>
</dbReference>
<evidence type="ECO:0000256" key="2">
    <source>
        <dbReference type="ARBA" id="ARBA00022801"/>
    </source>
</evidence>
<organism evidence="6 7">
    <name type="scientific">Bordetella genomosp. 7</name>
    <dbReference type="NCBI Taxonomy" id="1416805"/>
    <lineage>
        <taxon>Bacteria</taxon>
        <taxon>Pseudomonadati</taxon>
        <taxon>Pseudomonadota</taxon>
        <taxon>Betaproteobacteria</taxon>
        <taxon>Burkholderiales</taxon>
        <taxon>Alcaligenaceae</taxon>
        <taxon>Bordetella</taxon>
    </lineage>
</organism>
<evidence type="ECO:0000313" key="7">
    <source>
        <dbReference type="Proteomes" id="UP000216947"/>
    </source>
</evidence>
<keyword evidence="3" id="KW-0408">Iron</keyword>